<evidence type="ECO:0000256" key="1">
    <source>
        <dbReference type="SAM" id="MobiDB-lite"/>
    </source>
</evidence>
<organism evidence="2 3">
    <name type="scientific">Petrolisthes cinctipes</name>
    <name type="common">Flat porcelain crab</name>
    <dbReference type="NCBI Taxonomy" id="88211"/>
    <lineage>
        <taxon>Eukaryota</taxon>
        <taxon>Metazoa</taxon>
        <taxon>Ecdysozoa</taxon>
        <taxon>Arthropoda</taxon>
        <taxon>Crustacea</taxon>
        <taxon>Multicrustacea</taxon>
        <taxon>Malacostraca</taxon>
        <taxon>Eumalacostraca</taxon>
        <taxon>Eucarida</taxon>
        <taxon>Decapoda</taxon>
        <taxon>Pleocyemata</taxon>
        <taxon>Anomura</taxon>
        <taxon>Galatheoidea</taxon>
        <taxon>Porcellanidae</taxon>
        <taxon>Petrolisthes</taxon>
    </lineage>
</organism>
<evidence type="ECO:0000313" key="2">
    <source>
        <dbReference type="EMBL" id="KAK3857621.1"/>
    </source>
</evidence>
<sequence length="122" mass="13110">MKLGLPTTTLTTSLSFSHSFIPLAPPCLIPPSFIPLAPPCLPPSTLPLTSLPLNPSRSFCSTPTFAGYSSLKSTPVKYTLRLVPPVSVQFRPLLARPSTSKSTLIFPGPPHHTTPPFKNPHL</sequence>
<dbReference type="Proteomes" id="UP001286313">
    <property type="component" value="Unassembled WGS sequence"/>
</dbReference>
<accession>A0AAE1EPM8</accession>
<gene>
    <name evidence="2" type="ORF">Pcinc_036139</name>
</gene>
<keyword evidence="3" id="KW-1185">Reference proteome</keyword>
<dbReference type="AlphaFoldDB" id="A0AAE1EPM8"/>
<dbReference type="EMBL" id="JAWQEG010005560">
    <property type="protein sequence ID" value="KAK3857621.1"/>
    <property type="molecule type" value="Genomic_DNA"/>
</dbReference>
<proteinExistence type="predicted"/>
<evidence type="ECO:0000313" key="3">
    <source>
        <dbReference type="Proteomes" id="UP001286313"/>
    </source>
</evidence>
<comment type="caution">
    <text evidence="2">The sequence shown here is derived from an EMBL/GenBank/DDBJ whole genome shotgun (WGS) entry which is preliminary data.</text>
</comment>
<reference evidence="2" key="1">
    <citation type="submission" date="2023-10" db="EMBL/GenBank/DDBJ databases">
        <title>Genome assemblies of two species of porcelain crab, Petrolisthes cinctipes and Petrolisthes manimaculis (Anomura: Porcellanidae).</title>
        <authorList>
            <person name="Angst P."/>
        </authorList>
    </citation>
    <scope>NUCLEOTIDE SEQUENCE</scope>
    <source>
        <strain evidence="2">PB745_01</strain>
        <tissue evidence="2">Gill</tissue>
    </source>
</reference>
<protein>
    <submittedName>
        <fullName evidence="2">Uncharacterized protein</fullName>
    </submittedName>
</protein>
<name>A0AAE1EPM8_PETCI</name>
<feature type="region of interest" description="Disordered" evidence="1">
    <location>
        <begin position="101"/>
        <end position="122"/>
    </location>
</feature>